<dbReference type="InterPro" id="IPR029063">
    <property type="entry name" value="SAM-dependent_MTases_sf"/>
</dbReference>
<accession>A0A9N6WQ43</accession>
<comment type="similarity">
    <text evidence="3 11">Belongs to the TRM44 family.</text>
</comment>
<feature type="domain" description="C3H1-type" evidence="12">
    <location>
        <begin position="568"/>
        <end position="598"/>
    </location>
</feature>
<keyword evidence="10" id="KW-0862">Zinc</keyword>
<dbReference type="PROSITE" id="PS50103">
    <property type="entry name" value="ZF_C3H1"/>
    <property type="match status" value="1"/>
</dbReference>
<dbReference type="EC" id="2.1.1.211" evidence="11"/>
<dbReference type="PANTHER" id="PTHR21210">
    <property type="entry name" value="TRNA (URACIL-O(2)-)-METHYLTRANSFERASE-RELATED"/>
    <property type="match status" value="1"/>
</dbReference>
<evidence type="ECO:0000256" key="6">
    <source>
        <dbReference type="ARBA" id="ARBA00022679"/>
    </source>
</evidence>
<evidence type="ECO:0000256" key="4">
    <source>
        <dbReference type="ARBA" id="ARBA00022490"/>
    </source>
</evidence>
<dbReference type="InterPro" id="IPR000571">
    <property type="entry name" value="Znf_CCCH"/>
</dbReference>
<evidence type="ECO:0000256" key="5">
    <source>
        <dbReference type="ARBA" id="ARBA00022603"/>
    </source>
</evidence>
<evidence type="ECO:0000256" key="9">
    <source>
        <dbReference type="ARBA" id="ARBA00047957"/>
    </source>
</evidence>
<dbReference type="GO" id="GO:0141101">
    <property type="term" value="F:tRNA(Ser) (uridine(44)-2'-O-)-methyltransferase activity"/>
    <property type="evidence" value="ECO:0007669"/>
    <property type="project" value="UniProtKB-EC"/>
</dbReference>
<protein>
    <recommendedName>
        <fullName evidence="11">tRNA (uracil-O(2)-)-methyltransferase</fullName>
        <ecNumber evidence="11">2.1.1.211</ecNumber>
    </recommendedName>
</protein>
<dbReference type="InterPro" id="IPR011671">
    <property type="entry name" value="tRNA_uracil_MeTrfase"/>
</dbReference>
<comment type="subcellular location">
    <subcellularLocation>
        <location evidence="2 11">Cytoplasm</location>
    </subcellularLocation>
</comment>
<reference evidence="13" key="1">
    <citation type="submission" date="2021-04" db="EMBL/GenBank/DDBJ databases">
        <authorList>
            <person name="Cornetti L."/>
        </authorList>
    </citation>
    <scope>NUCLEOTIDE SEQUENCE</scope>
</reference>
<dbReference type="GO" id="GO:0008270">
    <property type="term" value="F:zinc ion binding"/>
    <property type="evidence" value="ECO:0007669"/>
    <property type="project" value="UniProtKB-KW"/>
</dbReference>
<keyword evidence="4 11" id="KW-0963">Cytoplasm</keyword>
<evidence type="ECO:0000256" key="7">
    <source>
        <dbReference type="ARBA" id="ARBA00022691"/>
    </source>
</evidence>
<sequence>MSNFWKAIKIWSQKPHVVNKRLAGVTVVSSWKLPSSFTSFNHVVEKTAELNSVDVERVADVLTGWSWEKENVWTDELPMNQDSNDCFLSLRKCIPKQPHRYQPVYELEFMDFKLKQAVYIPLLKNDQQSDTLLPSCPYALSLVNEQIHLEIHNNNENGSWILKNVMPKLQKWFAEMDECDPGAQSLRLVSFEDYNQLYQQLKEKYVAQITKIWPECTDPQKFIHEDVAIAAYLIQLWRQESLEMGLDVNYRQSFFDIGCGNGLLVYLLASEGYPGKGIDIRARKIWSLYPPEIRLEVSTLTPSETTAFAEFDWLLGNHSDELTPWLPVMALQSSIQRTGTDQLPTRFWVLPCCPFSFWGKFQREKFSSSSSNQSRYAEYLRFVSHVGETCGYEVSEDRMRIPSTRRTCFVGRCPEPRSADQWRLAASAKSQLIAASNTEGSSASFRPRDAVQPVRNCTRVDRSILDRIVELTVKNLLASTPAVPGQWNGGGTLDLPELVALIAAEFSDFHLLKSECGGIQTLLRNHSHIFVVEKKAVRLRSPLELSAQQWRALQKPNGRKRIKTTVADSKTKNCWFFRHHPDGCPLTHDTCRYLHVDVVDISKIPNK</sequence>
<evidence type="ECO:0000256" key="1">
    <source>
        <dbReference type="ARBA" id="ARBA00002778"/>
    </source>
</evidence>
<keyword evidence="5 11" id="KW-0489">Methyltransferase</keyword>
<evidence type="ECO:0000256" key="10">
    <source>
        <dbReference type="PROSITE-ProRule" id="PRU00723"/>
    </source>
</evidence>
<comment type="catalytic activity">
    <reaction evidence="9 11">
        <text>uridine(44) in tRNA(Ser) + S-adenosyl-L-methionine = 2'-O-methyluridine(44) in tRNA(Ser) + S-adenosyl-L-homocysteine + H(+)</text>
        <dbReference type="Rhea" id="RHEA:43100"/>
        <dbReference type="Rhea" id="RHEA-COMP:10339"/>
        <dbReference type="Rhea" id="RHEA-COMP:10340"/>
        <dbReference type="ChEBI" id="CHEBI:15378"/>
        <dbReference type="ChEBI" id="CHEBI:57856"/>
        <dbReference type="ChEBI" id="CHEBI:59789"/>
        <dbReference type="ChEBI" id="CHEBI:65315"/>
        <dbReference type="ChEBI" id="CHEBI:74478"/>
        <dbReference type="EC" id="2.1.1.211"/>
    </reaction>
</comment>
<feature type="zinc finger region" description="C3H1-type" evidence="10">
    <location>
        <begin position="568"/>
        <end position="598"/>
    </location>
</feature>
<dbReference type="EMBL" id="OC985932">
    <property type="protein sequence ID" value="CAG4642587.1"/>
    <property type="molecule type" value="Genomic_DNA"/>
</dbReference>
<evidence type="ECO:0000256" key="2">
    <source>
        <dbReference type="ARBA" id="ARBA00004496"/>
    </source>
</evidence>
<keyword evidence="7 11" id="KW-0949">S-adenosyl-L-methionine</keyword>
<dbReference type="Pfam" id="PF07757">
    <property type="entry name" value="AdoMet_MTase"/>
    <property type="match status" value="1"/>
</dbReference>
<dbReference type="AlphaFoldDB" id="A0A9N6WQ43"/>
<dbReference type="PANTHER" id="PTHR21210:SF0">
    <property type="entry name" value="TRNA (URACIL-O(2)-)-METHYLTRANSFERASE-RELATED"/>
    <property type="match status" value="1"/>
</dbReference>
<keyword evidence="10" id="KW-0479">Metal-binding</keyword>
<evidence type="ECO:0000259" key="12">
    <source>
        <dbReference type="PROSITE" id="PS50103"/>
    </source>
</evidence>
<evidence type="ECO:0000256" key="11">
    <source>
        <dbReference type="RuleBase" id="RU368004"/>
    </source>
</evidence>
<dbReference type="SUPFAM" id="SSF53335">
    <property type="entry name" value="S-adenosyl-L-methionine-dependent methyltransferases"/>
    <property type="match status" value="1"/>
</dbReference>
<evidence type="ECO:0000256" key="3">
    <source>
        <dbReference type="ARBA" id="ARBA00009056"/>
    </source>
</evidence>
<keyword evidence="6 11" id="KW-0808">Transferase</keyword>
<name>A0A9N6WQ43_9CRUS</name>
<evidence type="ECO:0000313" key="13">
    <source>
        <dbReference type="EMBL" id="CAG4642587.1"/>
    </source>
</evidence>
<dbReference type="GO" id="GO:0030488">
    <property type="term" value="P:tRNA methylation"/>
    <property type="evidence" value="ECO:0007669"/>
    <property type="project" value="UniProtKB-UniRule"/>
</dbReference>
<proteinExistence type="inferred from homology"/>
<dbReference type="GO" id="GO:0005737">
    <property type="term" value="C:cytoplasm"/>
    <property type="evidence" value="ECO:0007669"/>
    <property type="project" value="UniProtKB-SubCell"/>
</dbReference>
<evidence type="ECO:0000256" key="8">
    <source>
        <dbReference type="ARBA" id="ARBA00022694"/>
    </source>
</evidence>
<keyword evidence="8 11" id="KW-0819">tRNA processing</keyword>
<gene>
    <name evidence="13" type="primary">EOG090X07W1</name>
</gene>
<keyword evidence="10" id="KW-0863">Zinc-finger</keyword>
<comment type="function">
    <text evidence="11">Adenosyl-L-methionine (AdoMet)-dependent tRNA (uracil-O(2)-)-methyltransferase.</text>
</comment>
<comment type="function">
    <text evidence="1">Probable adenosyl-L-methionine (AdoMet)-dependent tRNA (uracil-O(2)-)-methyltransferase.</text>
</comment>
<organism evidence="13">
    <name type="scientific">Evadne anonyx</name>
    <dbReference type="NCBI Taxonomy" id="141404"/>
    <lineage>
        <taxon>Eukaryota</taxon>
        <taxon>Metazoa</taxon>
        <taxon>Ecdysozoa</taxon>
        <taxon>Arthropoda</taxon>
        <taxon>Crustacea</taxon>
        <taxon>Branchiopoda</taxon>
        <taxon>Diplostraca</taxon>
        <taxon>Cladocera</taxon>
        <taxon>Onychopoda</taxon>
        <taxon>Podonidae</taxon>
        <taxon>Evadne</taxon>
    </lineage>
</organism>